<reference evidence="1" key="1">
    <citation type="submission" date="2021-06" db="EMBL/GenBank/DDBJ databases">
        <authorList>
            <person name="Kallberg Y."/>
            <person name="Tangrot J."/>
            <person name="Rosling A."/>
        </authorList>
    </citation>
    <scope>NUCLEOTIDE SEQUENCE</scope>
    <source>
        <strain evidence="1">28 12/20/2015</strain>
    </source>
</reference>
<organism evidence="1 2">
    <name type="scientific">Cetraspora pellucida</name>
    <dbReference type="NCBI Taxonomy" id="1433469"/>
    <lineage>
        <taxon>Eukaryota</taxon>
        <taxon>Fungi</taxon>
        <taxon>Fungi incertae sedis</taxon>
        <taxon>Mucoromycota</taxon>
        <taxon>Glomeromycotina</taxon>
        <taxon>Glomeromycetes</taxon>
        <taxon>Diversisporales</taxon>
        <taxon>Gigasporaceae</taxon>
        <taxon>Cetraspora</taxon>
    </lineage>
</organism>
<feature type="non-terminal residue" evidence="1">
    <location>
        <position position="1"/>
    </location>
</feature>
<evidence type="ECO:0000313" key="1">
    <source>
        <dbReference type="EMBL" id="CAG8785160.1"/>
    </source>
</evidence>
<dbReference type="Proteomes" id="UP000789366">
    <property type="component" value="Unassembled WGS sequence"/>
</dbReference>
<dbReference type="EMBL" id="CAJVPW010063833">
    <property type="protein sequence ID" value="CAG8785160.1"/>
    <property type="molecule type" value="Genomic_DNA"/>
</dbReference>
<sequence length="147" mass="16898">YTISFLCQHILSVHIVNKKVISVGYIGAHWVVLLSELNTDMSQSKENKFTKFTTSFFFTDFSNKHLNNFLTTIDYSTHNMSVKQTSTRSTAELLKDIEAIANRVGHIKINIILASFVKQLNTKYFLLQKDIKDPVLVKTKRRPNSTK</sequence>
<evidence type="ECO:0000313" key="2">
    <source>
        <dbReference type="Proteomes" id="UP000789366"/>
    </source>
</evidence>
<feature type="non-terminal residue" evidence="1">
    <location>
        <position position="147"/>
    </location>
</feature>
<comment type="caution">
    <text evidence="1">The sequence shown here is derived from an EMBL/GenBank/DDBJ whole genome shotgun (WGS) entry which is preliminary data.</text>
</comment>
<gene>
    <name evidence="1" type="ORF">SPELUC_LOCUS16722</name>
</gene>
<protein>
    <submittedName>
        <fullName evidence="1">9524_t:CDS:1</fullName>
    </submittedName>
</protein>
<accession>A0ACA9RAY8</accession>
<name>A0ACA9RAY8_9GLOM</name>
<keyword evidence="2" id="KW-1185">Reference proteome</keyword>
<proteinExistence type="predicted"/>